<sequence length="81" mass="9343">MMITINISLKGLDKEVRSLVRDALLIEDIDKHYVKLSDDEITISCETASRCRAIMNSYIFWIYSVISTLNEVDWIGRKDSS</sequence>
<dbReference type="KEGG" id="mcn:Mcup_1977"/>
<name>F4G1S2_METCR</name>
<dbReference type="AlphaFoldDB" id="F4G1S2"/>
<keyword evidence="2" id="KW-1185">Reference proteome</keyword>
<evidence type="ECO:0000313" key="2">
    <source>
        <dbReference type="Proteomes" id="UP000007812"/>
    </source>
</evidence>
<organism evidence="1 2">
    <name type="scientific">Metallosphaera cuprina (strain Ar-4)</name>
    <dbReference type="NCBI Taxonomy" id="1006006"/>
    <lineage>
        <taxon>Archaea</taxon>
        <taxon>Thermoproteota</taxon>
        <taxon>Thermoprotei</taxon>
        <taxon>Sulfolobales</taxon>
        <taxon>Sulfolobaceae</taxon>
        <taxon>Metallosphaera</taxon>
    </lineage>
</organism>
<accession>F4G1S2</accession>
<gene>
    <name evidence="1" type="ordered locus">Mcup_1977</name>
</gene>
<dbReference type="STRING" id="1006006.Mcup_1977"/>
<proteinExistence type="predicted"/>
<dbReference type="GeneID" id="10494165"/>
<dbReference type="EMBL" id="CP002656">
    <property type="protein sequence ID" value="AEB96079.1"/>
    <property type="molecule type" value="Genomic_DNA"/>
</dbReference>
<dbReference type="eggNOG" id="arCOG04414">
    <property type="taxonomic scope" value="Archaea"/>
</dbReference>
<evidence type="ECO:0008006" key="3">
    <source>
        <dbReference type="Google" id="ProtNLM"/>
    </source>
</evidence>
<dbReference type="Proteomes" id="UP000007812">
    <property type="component" value="Chromosome"/>
</dbReference>
<protein>
    <recommendedName>
        <fullName evidence="3">KEOPS complex Pcc1-like subunit</fullName>
    </recommendedName>
</protein>
<evidence type="ECO:0000313" key="1">
    <source>
        <dbReference type="EMBL" id="AEB96079.1"/>
    </source>
</evidence>
<dbReference type="RefSeq" id="WP_013738577.1">
    <property type="nucleotide sequence ID" value="NC_015435.1"/>
</dbReference>
<dbReference type="PATRIC" id="fig|1006006.8.peg.1980"/>
<dbReference type="HOGENOM" id="CLU_2629887_0_0_2"/>
<reference evidence="1 2" key="1">
    <citation type="journal article" date="2011" name="J. Bacteriol.">
        <title>Complete genome sequence of Metallosphaera cuprina, a metal sulfide-oxidizing archaeon from a hot spring.</title>
        <authorList>
            <person name="Liu L.J."/>
            <person name="You X.Y."/>
            <person name="Zheng H."/>
            <person name="Wang S."/>
            <person name="Jiang C.Y."/>
            <person name="Liu S.J."/>
        </authorList>
    </citation>
    <scope>NUCLEOTIDE SEQUENCE [LARGE SCALE GENOMIC DNA]</scope>
    <source>
        <strain evidence="1 2">Ar-4</strain>
    </source>
</reference>